<dbReference type="AlphaFoldDB" id="Q65TD7"/>
<sequence>MLLKKMKILHKSFLHLHKMDILDIASILAFADNN</sequence>
<evidence type="ECO:0000313" key="1">
    <source>
        <dbReference type="EMBL" id="AAU37773.1"/>
    </source>
</evidence>
<gene>
    <name evidence="1" type="ordered locus">MS1166</name>
</gene>
<proteinExistence type="predicted"/>
<dbReference type="KEGG" id="msu:MS1166"/>
<accession>Q65TD7</accession>
<dbReference type="EMBL" id="AE016827">
    <property type="protein sequence ID" value="AAU37773.1"/>
    <property type="molecule type" value="Genomic_DNA"/>
</dbReference>
<organism evidence="1 2">
    <name type="scientific">Mannheimia succiniciproducens (strain KCTC 0769BP / MBEL55E)</name>
    <dbReference type="NCBI Taxonomy" id="221988"/>
    <lineage>
        <taxon>Bacteria</taxon>
        <taxon>Pseudomonadati</taxon>
        <taxon>Pseudomonadota</taxon>
        <taxon>Gammaproteobacteria</taxon>
        <taxon>Pasteurellales</taxon>
        <taxon>Pasteurellaceae</taxon>
        <taxon>Basfia</taxon>
    </lineage>
</organism>
<dbReference type="Proteomes" id="UP000000607">
    <property type="component" value="Chromosome"/>
</dbReference>
<evidence type="ECO:0000313" key="2">
    <source>
        <dbReference type="Proteomes" id="UP000000607"/>
    </source>
</evidence>
<reference evidence="1 2" key="1">
    <citation type="journal article" date="2004" name="Nat. Biotechnol.">
        <title>The genome sequence of the capnophilic rumen bacterium Mannheimia succiniciproducens.</title>
        <authorList>
            <person name="Hong S.H."/>
            <person name="Kim J.S."/>
            <person name="Lee S.Y."/>
            <person name="In Y.H."/>
            <person name="Choi S.S."/>
            <person name="Rih J.-K."/>
            <person name="Kim C.H."/>
            <person name="Jeong H."/>
            <person name="Hur C.G."/>
            <person name="Kim J.J."/>
        </authorList>
    </citation>
    <scope>NUCLEOTIDE SEQUENCE [LARGE SCALE GENOMIC DNA]</scope>
    <source>
        <strain evidence="2">KCTC 0769BP / MBEL55E</strain>
    </source>
</reference>
<keyword evidence="2" id="KW-1185">Reference proteome</keyword>
<dbReference type="HOGENOM" id="CLU_3374511_0_0_6"/>
<name>Q65TD7_MANSM</name>
<protein>
    <submittedName>
        <fullName evidence="1">Uncharacterized protein</fullName>
    </submittedName>
</protein>